<accession>Q2QU85</accession>
<evidence type="ECO:0000256" key="1">
    <source>
        <dbReference type="SAM" id="MobiDB-lite"/>
    </source>
</evidence>
<protein>
    <submittedName>
        <fullName evidence="2">Retrotransposon protein, putative, Ty1-copia subclass</fullName>
    </submittedName>
</protein>
<dbReference type="EMBL" id="DP000011">
    <property type="protein sequence ID" value="ABA97379.1"/>
    <property type="molecule type" value="Genomic_DNA"/>
</dbReference>
<reference evidence="2" key="3">
    <citation type="submission" date="2006-01" db="EMBL/GenBank/DDBJ databases">
        <authorList>
            <person name="Buell R."/>
        </authorList>
    </citation>
    <scope>NUCLEOTIDE SEQUENCE</scope>
</reference>
<sequence length="184" mass="20066">MGNGNECMAEAGTACSGGSDVATSWRRCKERRLPRARRHGSGSGEVLRQPEAEEEVRQGQAGEPQLELQSHGGEGSGGGHNPSPASAGSPTRPPHRSTKKIAKLACALMAREAENGIHDPMKDQKVMFFLLKLRELLRESESADNMEKGWQPETRWLGTIASVAKKRLGKRHGCLRLRSILLYG</sequence>
<name>Q2QU85_ORYSJ</name>
<dbReference type="AlphaFoldDB" id="Q2QU85"/>
<evidence type="ECO:0000313" key="2">
    <source>
        <dbReference type="EMBL" id="ABA97379.1"/>
    </source>
</evidence>
<reference evidence="2" key="2">
    <citation type="submission" date="2005-04" db="EMBL/GenBank/DDBJ databases">
        <authorList>
            <person name="Buell C.R."/>
            <person name="Wing R.A."/>
            <person name="McCombie W.A."/>
            <person name="Ouyang S."/>
        </authorList>
    </citation>
    <scope>NUCLEOTIDE SEQUENCE</scope>
</reference>
<feature type="compositionally biased region" description="Basic residues" evidence="1">
    <location>
        <begin position="26"/>
        <end position="40"/>
    </location>
</feature>
<feature type="region of interest" description="Disordered" evidence="1">
    <location>
        <begin position="1"/>
        <end position="99"/>
    </location>
</feature>
<reference evidence="2" key="1">
    <citation type="journal article" date="2005" name="BMC Biol.">
        <title>The sequence of rice chromosomes 11 and 12, rich in disease resistance genes and recent gene duplications.</title>
        <authorList>
            <consortium name="The rice chromosomes 11 and 12 sequencing consortia"/>
        </authorList>
    </citation>
    <scope>NUCLEOTIDE SEQUENCE [LARGE SCALE GENOMIC DNA]</scope>
</reference>
<organism evidence="2">
    <name type="scientific">Oryza sativa subsp. japonica</name>
    <name type="common">Rice</name>
    <dbReference type="NCBI Taxonomy" id="39947"/>
    <lineage>
        <taxon>Eukaryota</taxon>
        <taxon>Viridiplantae</taxon>
        <taxon>Streptophyta</taxon>
        <taxon>Embryophyta</taxon>
        <taxon>Tracheophyta</taxon>
        <taxon>Spermatophyta</taxon>
        <taxon>Magnoliopsida</taxon>
        <taxon>Liliopsida</taxon>
        <taxon>Poales</taxon>
        <taxon>Poaceae</taxon>
        <taxon>BOP clade</taxon>
        <taxon>Oryzoideae</taxon>
        <taxon>Oryzeae</taxon>
        <taxon>Oryzinae</taxon>
        <taxon>Oryza</taxon>
        <taxon>Oryza sativa</taxon>
    </lineage>
</organism>
<proteinExistence type="predicted"/>
<feature type="compositionally biased region" description="Basic and acidic residues" evidence="1">
    <location>
        <begin position="48"/>
        <end position="57"/>
    </location>
</feature>
<gene>
    <name evidence="2" type="ordered locus">LOC_Os12g17120</name>
</gene>